<protein>
    <submittedName>
        <fullName evidence="1">M18 family aminopeptidase</fullName>
    </submittedName>
</protein>
<name>A0AC61QKH2_9BACT</name>
<evidence type="ECO:0000313" key="1">
    <source>
        <dbReference type="EMBL" id="TDF74193.1"/>
    </source>
</evidence>
<keyword evidence="1" id="KW-0031">Aminopeptidase</keyword>
<dbReference type="EMBL" id="SMOG01000002">
    <property type="protein sequence ID" value="TDF74193.1"/>
    <property type="molecule type" value="Genomic_DNA"/>
</dbReference>
<dbReference type="Proteomes" id="UP000294588">
    <property type="component" value="Unassembled WGS sequence"/>
</dbReference>
<keyword evidence="1" id="KW-0645">Protease</keyword>
<accession>A0AC61QKH2</accession>
<organism evidence="1 2">
    <name type="scientific">Candidatus Syntrophosphaera thermopropionivorans</name>
    <dbReference type="NCBI Taxonomy" id="2593015"/>
    <lineage>
        <taxon>Bacteria</taxon>
        <taxon>Pseudomonadati</taxon>
        <taxon>Candidatus Cloacimonadota</taxon>
        <taxon>Candidatus Cloacimonadia</taxon>
        <taxon>Candidatus Cloacimonadales</taxon>
        <taxon>Candidatus Cloacimonadaceae</taxon>
        <taxon>Candidatus Syntrophosphaera</taxon>
    </lineage>
</organism>
<comment type="caution">
    <text evidence="1">The sequence shown here is derived from an EMBL/GenBank/DDBJ whole genome shotgun (WGS) entry which is preliminary data.</text>
</comment>
<reference evidence="1" key="1">
    <citation type="submission" date="2019-03" db="EMBL/GenBank/DDBJ databases">
        <title>Candidatus Syntrophosphaera thermopropionivorans: a novel player in syntrophic propionate oxidation during anaerobic digestion.</title>
        <authorList>
            <person name="Dyksma S."/>
        </authorList>
    </citation>
    <scope>NUCLEOTIDE SEQUENCE</scope>
    <source>
        <strain evidence="1">W5</strain>
    </source>
</reference>
<keyword evidence="1" id="KW-0378">Hydrolase</keyword>
<sequence>MNNQILDFLDFLNGSPTSIQASHEIVKRLEESGFKALKEEEQWALQVGGKYYVCRDTSVVAFTLGSKNLLDTGYKIGAAHIDSPSLKIKPESLKTENGITRVSVEVYGGPIIGSWIDRSLSIAGKIAIKQEDNLRFLPVNLKQPVAVIPNAALHLNREINKGFEYNKQIHLQAILQSKESEKNSLMEALAKAAVVSVENISGSELFLYDFEPAEICGLDQSLIMSARLDNLGMTHSIMSAIREVDNSESTCVAALFDNEEIGSETRQGADSSFLENVLERIALNIGFSREEYLRILSKSFLISGDMAHSYHPSYPEKYDPSYAPVMNGGPVIKWNANYNYATNLESSQRFKRLCEIAEVPCQTYIIRSDLLCGSTVGHIISSRLGIPVVDVGNPLWAMHSVRETVGVEDHINMIKVLKVYYQ</sequence>
<proteinExistence type="predicted"/>
<keyword evidence="2" id="KW-1185">Reference proteome</keyword>
<gene>
    <name evidence="1" type="ORF">E0946_01845</name>
</gene>
<evidence type="ECO:0000313" key="2">
    <source>
        <dbReference type="Proteomes" id="UP000294588"/>
    </source>
</evidence>